<evidence type="ECO:0000256" key="2">
    <source>
        <dbReference type="ARBA" id="ARBA00022692"/>
    </source>
</evidence>
<evidence type="ECO:0000256" key="5">
    <source>
        <dbReference type="ARBA" id="ARBA00023180"/>
    </source>
</evidence>
<feature type="transmembrane region" description="Helical" evidence="7">
    <location>
        <begin position="169"/>
        <end position="189"/>
    </location>
</feature>
<comment type="subcellular location">
    <subcellularLocation>
        <location evidence="1">Membrane</location>
        <topology evidence="1">Multi-pass membrane protein</topology>
    </subcellularLocation>
</comment>
<feature type="transmembrane region" description="Helical" evidence="7">
    <location>
        <begin position="258"/>
        <end position="278"/>
    </location>
</feature>
<evidence type="ECO:0000313" key="9">
    <source>
        <dbReference type="Proteomes" id="UP000515146"/>
    </source>
</evidence>
<keyword evidence="9" id="KW-1185">Reference proteome</keyword>
<dbReference type="GO" id="GO:0003677">
    <property type="term" value="F:DNA binding"/>
    <property type="evidence" value="ECO:0007669"/>
    <property type="project" value="UniProtKB-KW"/>
</dbReference>
<feature type="transmembrane region" description="Helical" evidence="7">
    <location>
        <begin position="196"/>
        <end position="217"/>
    </location>
</feature>
<organism evidence="9 10">
    <name type="scientific">Dermatophagoides pteronyssinus</name>
    <name type="common">European house dust mite</name>
    <dbReference type="NCBI Taxonomy" id="6956"/>
    <lineage>
        <taxon>Eukaryota</taxon>
        <taxon>Metazoa</taxon>
        <taxon>Ecdysozoa</taxon>
        <taxon>Arthropoda</taxon>
        <taxon>Chelicerata</taxon>
        <taxon>Arachnida</taxon>
        <taxon>Acari</taxon>
        <taxon>Acariformes</taxon>
        <taxon>Sarcoptiformes</taxon>
        <taxon>Astigmata</taxon>
        <taxon>Psoroptidia</taxon>
        <taxon>Analgoidea</taxon>
        <taxon>Pyroglyphidae</taxon>
        <taxon>Dermatophagoidinae</taxon>
        <taxon>Dermatophagoides</taxon>
    </lineage>
</organism>
<dbReference type="InParanoid" id="A0A6P6XKX7"/>
<feature type="region of interest" description="Disordered" evidence="6">
    <location>
        <begin position="290"/>
        <end position="358"/>
    </location>
</feature>
<evidence type="ECO:0000256" key="1">
    <source>
        <dbReference type="ARBA" id="ARBA00004141"/>
    </source>
</evidence>
<dbReference type="Pfam" id="PF12129">
    <property type="entry name" value="PHTF1-2_N"/>
    <property type="match status" value="1"/>
</dbReference>
<dbReference type="PANTHER" id="PTHR12680:SF6">
    <property type="entry name" value="PROTEIN PHTF"/>
    <property type="match status" value="1"/>
</dbReference>
<keyword evidence="10" id="KW-0371">Homeobox</keyword>
<keyword evidence="5" id="KW-0325">Glycoprotein</keyword>
<feature type="compositionally biased region" description="Polar residues" evidence="6">
    <location>
        <begin position="408"/>
        <end position="418"/>
    </location>
</feature>
<feature type="compositionally biased region" description="Low complexity" evidence="6">
    <location>
        <begin position="328"/>
        <end position="354"/>
    </location>
</feature>
<feature type="compositionally biased region" description="Low complexity" evidence="6">
    <location>
        <begin position="375"/>
        <end position="384"/>
    </location>
</feature>
<protein>
    <submittedName>
        <fullName evidence="10">Homeodomain transcription factor</fullName>
    </submittedName>
</protein>
<feature type="compositionally biased region" description="Polar residues" evidence="6">
    <location>
        <begin position="547"/>
        <end position="557"/>
    </location>
</feature>
<evidence type="ECO:0000313" key="10">
    <source>
        <dbReference type="RefSeq" id="XP_027194175.1"/>
    </source>
</evidence>
<feature type="transmembrane region" description="Helical" evidence="7">
    <location>
        <begin position="814"/>
        <end position="835"/>
    </location>
</feature>
<dbReference type="OrthoDB" id="10066656at2759"/>
<feature type="transmembrane region" description="Helical" evidence="7">
    <location>
        <begin position="731"/>
        <end position="753"/>
    </location>
</feature>
<dbReference type="GO" id="GO:0005783">
    <property type="term" value="C:endoplasmic reticulum"/>
    <property type="evidence" value="ECO:0007669"/>
    <property type="project" value="InterPro"/>
</dbReference>
<evidence type="ECO:0000256" key="7">
    <source>
        <dbReference type="SAM" id="Phobius"/>
    </source>
</evidence>
<keyword evidence="10" id="KW-0238">DNA-binding</keyword>
<feature type="compositionally biased region" description="Low complexity" evidence="6">
    <location>
        <begin position="290"/>
        <end position="312"/>
    </location>
</feature>
<evidence type="ECO:0000256" key="3">
    <source>
        <dbReference type="ARBA" id="ARBA00022989"/>
    </source>
</evidence>
<sequence length="969" mass="109789">MSNDCNNNKHIDGYDCDSTKTYSIFMVMKFVKTLMVKLFPINNNDHNMGKLLNTNSSIRFDELFNFNPMASQLITSYQKKICHYDKQQWDRTSAAITMAMTTEDQMTVGVKSNKSSLHSQKATPSQWSSSNQSNSTTTTPNNIINADLIDLDLISGSAYTMKSKSQQGWISMLFQAILRVAFFPLYLRWWAEQTSAFLVTLLFILYIMQIISIRLYYQKNITTTFNNASFNSSTATNSSSTSNSTKSNEFSEISATEVLMPIAMMIVLGIIHTQIVGIKNFKLSSTSSSSSYGTSSSNTINNHSNLSSTNNAHKTHHHHHHHNHHSSSHQTDCSSTSGSSSSSSSSTSSSVDSSPVANVHQRIQNRMARLEKFQNNNNHHSSNSLPTNYQKSLLPKTSPINLPKIRFSNENGNQTINRSLDVDDDDDNMVNDFPVIPPRKRADSLPRSWSKNKLRKPSRLRTSKKPTKPSFTSSWSYEDDHLNSSPVSLRSSLYGSSIDSEGTISPMTPTVLQGEEWPTIQSDASSFLDEEENNAQYDYYPDHSRVRNSQYKSQSTVVDEDYENHDPTPSNQSNQSDKTSKIHIAENGPTNTQPPSSTTAASVQTVSNELKVSCSLWQHNVCQKFDLSVVDISSSIIRKVETVEHSNEYIYLGILFSLTVSLIPSFYRLQYSTKDGPSIAQILNSSSLAVSIAQPVAAAAADVSHLSDLYGLLNFFLDEAFYFNRSARVRFVILTAMIERFVLSLIFFFLLCVTERTFKQRFLYSKYFSHITRRDRAKRSQIPHFRLHKVRNLKVWLSVRSYLRRYGPHRSVDTICSTTFIISICLLTCISLQILKDSNESCTTRLICWEMIFWSLAMGIYIMRLMILGSRINQKYRSNLSVLITEQINLYLQLERKPHKKDALMLANQVLKLAVDLLKELESPYKISGFSANPYLYNITKVVVLSAFSAVLTEMLGFKLKLYKIKLMR</sequence>
<reference evidence="10" key="1">
    <citation type="submission" date="2025-08" db="UniProtKB">
        <authorList>
            <consortium name="RefSeq"/>
        </authorList>
    </citation>
    <scope>IDENTIFICATION</scope>
    <source>
        <strain evidence="10">Airmid</strain>
    </source>
</reference>
<dbReference type="AlphaFoldDB" id="A0A6P6XKX7"/>
<dbReference type="CTD" id="35583"/>
<dbReference type="GO" id="GO:0016020">
    <property type="term" value="C:membrane"/>
    <property type="evidence" value="ECO:0007669"/>
    <property type="project" value="UniProtKB-SubCell"/>
</dbReference>
<evidence type="ECO:0000256" key="4">
    <source>
        <dbReference type="ARBA" id="ARBA00023136"/>
    </source>
</evidence>
<feature type="compositionally biased region" description="Basic residues" evidence="6">
    <location>
        <begin position="313"/>
        <end position="327"/>
    </location>
</feature>
<dbReference type="PANTHER" id="PTHR12680">
    <property type="entry name" value="PUTATIVE HOMEODOMAIN TRANSCRIPTION FACTOR PHTF"/>
    <property type="match status" value="1"/>
</dbReference>
<dbReference type="RefSeq" id="XP_027194175.1">
    <property type="nucleotide sequence ID" value="XM_027338374.1"/>
</dbReference>
<dbReference type="FunCoup" id="A0A6P6XKX7">
    <property type="interactions" value="130"/>
</dbReference>
<accession>A0A6P6XKX7</accession>
<feature type="region of interest" description="Disordered" evidence="6">
    <location>
        <begin position="537"/>
        <end position="579"/>
    </location>
</feature>
<dbReference type="InterPro" id="IPR021980">
    <property type="entry name" value="PHTF1/2_N"/>
</dbReference>
<feature type="compositionally biased region" description="Basic residues" evidence="6">
    <location>
        <begin position="450"/>
        <end position="467"/>
    </location>
</feature>
<proteinExistence type="predicted"/>
<gene>
    <name evidence="10" type="primary">LOC113788906</name>
</gene>
<keyword evidence="2 7" id="KW-0812">Transmembrane</keyword>
<dbReference type="KEGG" id="dpte:113788906"/>
<dbReference type="OMA" id="IPTFCRL"/>
<evidence type="ECO:0000256" key="6">
    <source>
        <dbReference type="SAM" id="MobiDB-lite"/>
    </source>
</evidence>
<feature type="transmembrane region" description="Helical" evidence="7">
    <location>
        <begin position="847"/>
        <end position="867"/>
    </location>
</feature>
<keyword evidence="4 7" id="KW-0472">Membrane</keyword>
<feature type="region of interest" description="Disordered" evidence="6">
    <location>
        <begin position="375"/>
        <end position="486"/>
    </location>
</feature>
<feature type="compositionally biased region" description="Polar residues" evidence="6">
    <location>
        <begin position="113"/>
        <end position="122"/>
    </location>
</feature>
<feature type="compositionally biased region" description="Low complexity" evidence="6">
    <location>
        <begin position="123"/>
        <end position="139"/>
    </location>
</feature>
<keyword evidence="3 7" id="KW-1133">Transmembrane helix</keyword>
<feature type="compositionally biased region" description="Polar residues" evidence="6">
    <location>
        <begin position="567"/>
        <end position="577"/>
    </location>
</feature>
<name>A0A6P6XKX7_DERPT</name>
<feature type="domain" description="PHTF1/2 N-terminal" evidence="8">
    <location>
        <begin position="141"/>
        <end position="277"/>
    </location>
</feature>
<dbReference type="InterPro" id="IPR039775">
    <property type="entry name" value="PHTF1/2"/>
</dbReference>
<dbReference type="Proteomes" id="UP000515146">
    <property type="component" value="Unplaced"/>
</dbReference>
<evidence type="ECO:0000259" key="8">
    <source>
        <dbReference type="Pfam" id="PF12129"/>
    </source>
</evidence>
<feature type="region of interest" description="Disordered" evidence="6">
    <location>
        <begin position="113"/>
        <end position="139"/>
    </location>
</feature>